<keyword evidence="2" id="KW-1185">Reference proteome</keyword>
<evidence type="ECO:0008006" key="3">
    <source>
        <dbReference type="Google" id="ProtNLM"/>
    </source>
</evidence>
<dbReference type="STRING" id="1220162.K1WBM8"/>
<reference evidence="1 2" key="1">
    <citation type="journal article" date="2012" name="Eukaryot. Cell">
        <title>Genome sequence of the Trichosporon asahii environmental strain CBS 8904.</title>
        <authorList>
            <person name="Yang R.Y."/>
            <person name="Li H.T."/>
            <person name="Zhu H."/>
            <person name="Zhou G.P."/>
            <person name="Wang M."/>
            <person name="Wang L."/>
        </authorList>
    </citation>
    <scope>NUCLEOTIDE SEQUENCE [LARGE SCALE GENOMIC DNA]</scope>
    <source>
        <strain evidence="1 2">CBS 8904</strain>
    </source>
</reference>
<proteinExistence type="predicted"/>
<dbReference type="AlphaFoldDB" id="K1WBM8"/>
<dbReference type="PANTHER" id="PTHR36839:SF1">
    <property type="entry name" value="METALLO-BETA-LACTAMASE FAMILY PROTEIN (AFU_ORTHOLOGUE AFUA_5G12770)"/>
    <property type="match status" value="1"/>
</dbReference>
<evidence type="ECO:0000313" key="2">
    <source>
        <dbReference type="Proteomes" id="UP000006757"/>
    </source>
</evidence>
<accession>K1WBM8</accession>
<sequence length="293" mass="33383">MADTIIELPKAHPPPHVLEVLGASGELPICVTCATQYPTPRKDYPRQWVPGSGQMWTFHGALMAERKNELLQDREDKRIYLIQTTPGFAINQTPGSVIWDCAALLTPALAAWLLNLERPLKAIAISHPHQFFSTSLMWSRALKVPLYINGTDRTWFRRASDIDADDRVEFWVGTKQLLPNVRLYQCGGHFPGSSVLHWDRDAEPDADSLTKGGLLLTADTIMVQADRRGFTFIWSAPNWVLREHKVKFRQASSTWPHRFIRENADQVFESSVEKYLAKIGWKEEGEKLVPLKR</sequence>
<dbReference type="OrthoDB" id="17458at2759"/>
<gene>
    <name evidence="1" type="ORF">A1Q2_06629</name>
</gene>
<dbReference type="InParanoid" id="K1WBM8"/>
<dbReference type="Proteomes" id="UP000006757">
    <property type="component" value="Unassembled WGS sequence"/>
</dbReference>
<organism evidence="1 2">
    <name type="scientific">Trichosporon asahii var. asahii (strain CBS 8904)</name>
    <name type="common">Yeast</name>
    <dbReference type="NCBI Taxonomy" id="1220162"/>
    <lineage>
        <taxon>Eukaryota</taxon>
        <taxon>Fungi</taxon>
        <taxon>Dikarya</taxon>
        <taxon>Basidiomycota</taxon>
        <taxon>Agaricomycotina</taxon>
        <taxon>Tremellomycetes</taxon>
        <taxon>Trichosporonales</taxon>
        <taxon>Trichosporonaceae</taxon>
        <taxon>Trichosporon</taxon>
    </lineage>
</organism>
<dbReference type="PANTHER" id="PTHR36839">
    <property type="entry name" value="METALLO-BETA-LACTAMASE FAMILY PROTEIN (AFU_ORTHOLOGUE AFUA_5G12770)"/>
    <property type="match status" value="1"/>
</dbReference>
<dbReference type="SUPFAM" id="SSF56281">
    <property type="entry name" value="Metallo-hydrolase/oxidoreductase"/>
    <property type="match status" value="1"/>
</dbReference>
<dbReference type="EMBL" id="AMBO01000376">
    <property type="protein sequence ID" value="EKC99088.1"/>
    <property type="molecule type" value="Genomic_DNA"/>
</dbReference>
<name>K1WBM8_TRIAC</name>
<comment type="caution">
    <text evidence="1">The sequence shown here is derived from an EMBL/GenBank/DDBJ whole genome shotgun (WGS) entry which is preliminary data.</text>
</comment>
<dbReference type="InterPro" id="IPR036866">
    <property type="entry name" value="RibonucZ/Hydroxyglut_hydro"/>
</dbReference>
<dbReference type="eggNOG" id="ENOG502S0TT">
    <property type="taxonomic scope" value="Eukaryota"/>
</dbReference>
<dbReference type="Gene3D" id="3.60.15.10">
    <property type="entry name" value="Ribonuclease Z/Hydroxyacylglutathione hydrolase-like"/>
    <property type="match status" value="1"/>
</dbReference>
<dbReference type="HOGENOM" id="CLU_047034_0_0_1"/>
<protein>
    <recommendedName>
        <fullName evidence="3">Metallo-beta-lactamase domain-containing protein</fullName>
    </recommendedName>
</protein>
<evidence type="ECO:0000313" key="1">
    <source>
        <dbReference type="EMBL" id="EKC99088.1"/>
    </source>
</evidence>